<proteinExistence type="predicted"/>
<evidence type="ECO:0000313" key="2">
    <source>
        <dbReference type="Proteomes" id="UP000583800"/>
    </source>
</evidence>
<name>A0A7X0EZC2_9ACTN</name>
<dbReference type="RefSeq" id="WP_185087191.1">
    <property type="nucleotide sequence ID" value="NZ_JACHJB010000002.1"/>
</dbReference>
<dbReference type="Proteomes" id="UP000583800">
    <property type="component" value="Unassembled WGS sequence"/>
</dbReference>
<dbReference type="EMBL" id="JACHJB010000002">
    <property type="protein sequence ID" value="MBB6349653.1"/>
    <property type="molecule type" value="Genomic_DNA"/>
</dbReference>
<gene>
    <name evidence="1" type="ORF">FHU36_006198</name>
</gene>
<dbReference type="AlphaFoldDB" id="A0A7X0EZC2"/>
<accession>A0A7X0EZC2</accession>
<evidence type="ECO:0000313" key="1">
    <source>
        <dbReference type="EMBL" id="MBB6349653.1"/>
    </source>
</evidence>
<comment type="caution">
    <text evidence="1">The sequence shown here is derived from an EMBL/GenBank/DDBJ whole genome shotgun (WGS) entry which is preliminary data.</text>
</comment>
<protein>
    <submittedName>
        <fullName evidence="1">Uncharacterized protein</fullName>
    </submittedName>
</protein>
<reference evidence="1 2" key="1">
    <citation type="submission" date="2020-08" db="EMBL/GenBank/DDBJ databases">
        <title>Sequencing the genomes of 1000 actinobacteria strains.</title>
        <authorList>
            <person name="Klenk H.-P."/>
        </authorList>
    </citation>
    <scope>NUCLEOTIDE SEQUENCE [LARGE SCALE GENOMIC DNA]</scope>
    <source>
        <strain evidence="1 2">DSM 45913</strain>
    </source>
</reference>
<organism evidence="1 2">
    <name type="scientific">Nonomuraea muscovyensis</name>
    <dbReference type="NCBI Taxonomy" id="1124761"/>
    <lineage>
        <taxon>Bacteria</taxon>
        <taxon>Bacillati</taxon>
        <taxon>Actinomycetota</taxon>
        <taxon>Actinomycetes</taxon>
        <taxon>Streptosporangiales</taxon>
        <taxon>Streptosporangiaceae</taxon>
        <taxon>Nonomuraea</taxon>
    </lineage>
</organism>
<keyword evidence="2" id="KW-1185">Reference proteome</keyword>
<sequence>MIRSLNKIADRMLTRLLPASTAQADVCFWTPTGVRCCVIAGKTYCR</sequence>